<evidence type="ECO:0000313" key="2">
    <source>
        <dbReference type="Proteomes" id="UP001367508"/>
    </source>
</evidence>
<name>A0AAN9MQX6_CANGL</name>
<dbReference type="EMBL" id="JAYMYQ010000001">
    <property type="protein sequence ID" value="KAK7359219.1"/>
    <property type="molecule type" value="Genomic_DNA"/>
</dbReference>
<accession>A0AAN9MQX6</accession>
<sequence length="90" mass="10109">MFGCNLVNCFILNSHLSKRMLPCILINLAGEESQKKHLEIEQFDDVIVQDAMYCYNSQSTKNRKRHVLSIKSQRCNSGIGGIGGPDFSCN</sequence>
<reference evidence="1 2" key="1">
    <citation type="submission" date="2024-01" db="EMBL/GenBank/DDBJ databases">
        <title>The genomes of 5 underutilized Papilionoideae crops provide insights into root nodulation and disease resistanc.</title>
        <authorList>
            <person name="Jiang F."/>
        </authorList>
    </citation>
    <scope>NUCLEOTIDE SEQUENCE [LARGE SCALE GENOMIC DNA]</scope>
    <source>
        <strain evidence="1">LVBAO_FW01</strain>
        <tissue evidence="1">Leaves</tissue>
    </source>
</reference>
<comment type="caution">
    <text evidence="1">The sequence shown here is derived from an EMBL/GenBank/DDBJ whole genome shotgun (WGS) entry which is preliminary data.</text>
</comment>
<dbReference type="AlphaFoldDB" id="A0AAN9MQX6"/>
<keyword evidence="2" id="KW-1185">Reference proteome</keyword>
<dbReference type="Proteomes" id="UP001367508">
    <property type="component" value="Unassembled WGS sequence"/>
</dbReference>
<evidence type="ECO:0000313" key="1">
    <source>
        <dbReference type="EMBL" id="KAK7359219.1"/>
    </source>
</evidence>
<proteinExistence type="predicted"/>
<organism evidence="1 2">
    <name type="scientific">Canavalia gladiata</name>
    <name type="common">Sword bean</name>
    <name type="synonym">Dolichos gladiatus</name>
    <dbReference type="NCBI Taxonomy" id="3824"/>
    <lineage>
        <taxon>Eukaryota</taxon>
        <taxon>Viridiplantae</taxon>
        <taxon>Streptophyta</taxon>
        <taxon>Embryophyta</taxon>
        <taxon>Tracheophyta</taxon>
        <taxon>Spermatophyta</taxon>
        <taxon>Magnoliopsida</taxon>
        <taxon>eudicotyledons</taxon>
        <taxon>Gunneridae</taxon>
        <taxon>Pentapetalae</taxon>
        <taxon>rosids</taxon>
        <taxon>fabids</taxon>
        <taxon>Fabales</taxon>
        <taxon>Fabaceae</taxon>
        <taxon>Papilionoideae</taxon>
        <taxon>50 kb inversion clade</taxon>
        <taxon>NPAAA clade</taxon>
        <taxon>indigoferoid/millettioid clade</taxon>
        <taxon>Phaseoleae</taxon>
        <taxon>Canavalia</taxon>
    </lineage>
</organism>
<protein>
    <submittedName>
        <fullName evidence="1">Uncharacterized protein</fullName>
    </submittedName>
</protein>
<gene>
    <name evidence="1" type="ORF">VNO77_01170</name>
</gene>